<dbReference type="AlphaFoldDB" id="A0A383CSE0"/>
<dbReference type="Pfam" id="PF01730">
    <property type="entry name" value="UreF"/>
    <property type="match status" value="1"/>
</dbReference>
<organism evidence="1">
    <name type="scientific">marine metagenome</name>
    <dbReference type="NCBI Taxonomy" id="408172"/>
    <lineage>
        <taxon>unclassified sequences</taxon>
        <taxon>metagenomes</taxon>
        <taxon>ecological metagenomes</taxon>
    </lineage>
</organism>
<accession>A0A383CSE0</accession>
<dbReference type="InterPro" id="IPR002639">
    <property type="entry name" value="UreF"/>
</dbReference>
<dbReference type="GO" id="GO:0016151">
    <property type="term" value="F:nickel cation binding"/>
    <property type="evidence" value="ECO:0007669"/>
    <property type="project" value="InterPro"/>
</dbReference>
<gene>
    <name evidence="1" type="ORF">METZ01_LOCUS487804</name>
</gene>
<dbReference type="InterPro" id="IPR038277">
    <property type="entry name" value="UreF_sf"/>
</dbReference>
<reference evidence="1" key="1">
    <citation type="submission" date="2018-05" db="EMBL/GenBank/DDBJ databases">
        <authorList>
            <person name="Lanie J.A."/>
            <person name="Ng W.-L."/>
            <person name="Kazmierczak K.M."/>
            <person name="Andrzejewski T.M."/>
            <person name="Davidsen T.M."/>
            <person name="Wayne K.J."/>
            <person name="Tettelin H."/>
            <person name="Glass J.I."/>
            <person name="Rusch D."/>
            <person name="Podicherti R."/>
            <person name="Tsui H.-C.T."/>
            <person name="Winkler M.E."/>
        </authorList>
    </citation>
    <scope>NUCLEOTIDE SEQUENCE</scope>
</reference>
<feature type="non-terminal residue" evidence="1">
    <location>
        <position position="1"/>
    </location>
</feature>
<evidence type="ECO:0000313" key="1">
    <source>
        <dbReference type="EMBL" id="SVE34950.1"/>
    </source>
</evidence>
<proteinExistence type="predicted"/>
<name>A0A383CSE0_9ZZZZ</name>
<sequence>VGAYAYSQAQESAIAGDLVNDQESAEEWIEGVFRYGFGQLDLPALVLAHDAAGHKDWRKLEELDEYLQASRESRELLLEDLEMGRALKRLLAVLGVENGISETPSFVT</sequence>
<protein>
    <submittedName>
        <fullName evidence="1">Uncharacterized protein</fullName>
    </submittedName>
</protein>
<feature type="non-terminal residue" evidence="1">
    <location>
        <position position="108"/>
    </location>
</feature>
<dbReference type="Gene3D" id="1.10.4190.10">
    <property type="entry name" value="Urease accessory protein UreF"/>
    <property type="match status" value="1"/>
</dbReference>
<dbReference type="EMBL" id="UINC01211165">
    <property type="protein sequence ID" value="SVE34950.1"/>
    <property type="molecule type" value="Genomic_DNA"/>
</dbReference>